<dbReference type="InterPro" id="IPR000160">
    <property type="entry name" value="GGDEF_dom"/>
</dbReference>
<dbReference type="Pfam" id="PF00990">
    <property type="entry name" value="GGDEF"/>
    <property type="match status" value="1"/>
</dbReference>
<accession>A0ABW9QZQ1</accession>
<dbReference type="NCBIfam" id="TIGR00254">
    <property type="entry name" value="GGDEF"/>
    <property type="match status" value="1"/>
</dbReference>
<dbReference type="SUPFAM" id="SSF55781">
    <property type="entry name" value="GAF domain-like"/>
    <property type="match status" value="1"/>
</dbReference>
<dbReference type="Pfam" id="PF01590">
    <property type="entry name" value="GAF"/>
    <property type="match status" value="1"/>
</dbReference>
<dbReference type="Proteomes" id="UP000437736">
    <property type="component" value="Unassembled WGS sequence"/>
</dbReference>
<dbReference type="SUPFAM" id="SSF55073">
    <property type="entry name" value="Nucleotide cyclase"/>
    <property type="match status" value="1"/>
</dbReference>
<keyword evidence="3" id="KW-1185">Reference proteome</keyword>
<dbReference type="SMART" id="SM00267">
    <property type="entry name" value="GGDEF"/>
    <property type="match status" value="1"/>
</dbReference>
<dbReference type="EMBL" id="WJHE01001483">
    <property type="protein sequence ID" value="MST35167.1"/>
    <property type="molecule type" value="Genomic_DNA"/>
</dbReference>
<dbReference type="InterPro" id="IPR003018">
    <property type="entry name" value="GAF"/>
</dbReference>
<dbReference type="PANTHER" id="PTHR46663:SF2">
    <property type="entry name" value="GGDEF DOMAIN-CONTAINING PROTEIN"/>
    <property type="match status" value="1"/>
</dbReference>
<gene>
    <name evidence="2" type="ORF">GHK86_20845</name>
</gene>
<dbReference type="Gene3D" id="3.30.70.270">
    <property type="match status" value="1"/>
</dbReference>
<comment type="caution">
    <text evidence="2">The sequence shown here is derived from an EMBL/GenBank/DDBJ whole genome shotgun (WGS) entry which is preliminary data.</text>
</comment>
<dbReference type="CDD" id="cd01949">
    <property type="entry name" value="GGDEF"/>
    <property type="match status" value="1"/>
</dbReference>
<organism evidence="2 3">
    <name type="scientific">Acidiferrimicrobium australe</name>
    <dbReference type="NCBI Taxonomy" id="2664430"/>
    <lineage>
        <taxon>Bacteria</taxon>
        <taxon>Bacillati</taxon>
        <taxon>Actinomycetota</taxon>
        <taxon>Acidimicrobiia</taxon>
        <taxon>Acidimicrobiales</taxon>
        <taxon>Acidimicrobiaceae</taxon>
        <taxon>Acidiferrimicrobium</taxon>
    </lineage>
</organism>
<evidence type="ECO:0000259" key="1">
    <source>
        <dbReference type="PROSITE" id="PS50887"/>
    </source>
</evidence>
<dbReference type="InterPro" id="IPR043128">
    <property type="entry name" value="Rev_trsase/Diguanyl_cyclase"/>
</dbReference>
<reference evidence="2 3" key="1">
    <citation type="submission" date="2019-11" db="EMBL/GenBank/DDBJ databases">
        <title>Acidiferrimicrobium australis gen. nov., sp. nov., an acidophilic and obligately heterotrophic, member of the Actinobacteria that catalyses dissimilatory oxido- reduction of iron isolated from metal-rich acidic water in Chile.</title>
        <authorList>
            <person name="Gonzalez D."/>
            <person name="Huber K."/>
            <person name="Hedrich S."/>
            <person name="Rojas-Villalobos C."/>
            <person name="Quatrini R."/>
            <person name="Dinamarca M.A."/>
            <person name="Schwarz A."/>
            <person name="Canales C."/>
            <person name="Nancucheo I."/>
        </authorList>
    </citation>
    <scope>NUCLEOTIDE SEQUENCE [LARGE SCALE GENOMIC DNA]</scope>
    <source>
        <strain evidence="2 3">USS-CCA1</strain>
    </source>
</reference>
<proteinExistence type="predicted"/>
<evidence type="ECO:0000313" key="3">
    <source>
        <dbReference type="Proteomes" id="UP000437736"/>
    </source>
</evidence>
<protein>
    <submittedName>
        <fullName evidence="2">Diguanylate cyclase</fullName>
    </submittedName>
</protein>
<feature type="domain" description="GGDEF" evidence="1">
    <location>
        <begin position="231"/>
        <end position="363"/>
    </location>
</feature>
<sequence length="376" mass="39528">MRGMGRVRWGRSERSAAARDERAAAGMRRLLLEGFRASTPLEAARVVAAVLADRLGAERTAVLFFTGPGRLQVQLATVGIAPTVEAAIRESLDRLERDPTRSPGWTRNRTATAVEVVPDVTGHPIRPGGVVDLCGGRAYLGVPLLGPDGPVGTVICCVGAPRRWRAEEIEDATRLAMGGAAVIEAARRGEAERRTRSELEYRATHDPLTGLVNRGAFADQLTHALEACDGCGVAVLVVDLDRFKQVNDRLGHAAGDRLLELAAKRLAAAVRPTDVVGRLGGDEFAAAMTAEQAGPVALGTAERIATSLALPFALGPDTAAVEASVGVAVSPDHGRDAETLLANADAAMYHAKRTGRAFSLYRLVAGAPPALRRPAG</sequence>
<dbReference type="InterPro" id="IPR029787">
    <property type="entry name" value="Nucleotide_cyclase"/>
</dbReference>
<dbReference type="PANTHER" id="PTHR46663">
    <property type="entry name" value="DIGUANYLATE CYCLASE DGCT-RELATED"/>
    <property type="match status" value="1"/>
</dbReference>
<dbReference type="InterPro" id="IPR029016">
    <property type="entry name" value="GAF-like_dom_sf"/>
</dbReference>
<dbReference type="Gene3D" id="3.30.450.40">
    <property type="match status" value="1"/>
</dbReference>
<name>A0ABW9QZQ1_9ACTN</name>
<evidence type="ECO:0000313" key="2">
    <source>
        <dbReference type="EMBL" id="MST35167.1"/>
    </source>
</evidence>
<dbReference type="InterPro" id="IPR052163">
    <property type="entry name" value="DGC-Regulatory_Protein"/>
</dbReference>
<dbReference type="SMART" id="SM00065">
    <property type="entry name" value="GAF"/>
    <property type="match status" value="1"/>
</dbReference>
<dbReference type="PROSITE" id="PS50887">
    <property type="entry name" value="GGDEF"/>
    <property type="match status" value="1"/>
</dbReference>